<dbReference type="Gene3D" id="1.10.287.130">
    <property type="match status" value="1"/>
</dbReference>
<evidence type="ECO:0000259" key="11">
    <source>
        <dbReference type="PROSITE" id="PS50110"/>
    </source>
</evidence>
<dbReference type="SUPFAM" id="SSF52172">
    <property type="entry name" value="CheY-like"/>
    <property type="match status" value="1"/>
</dbReference>
<dbReference type="PROSITE" id="PS50109">
    <property type="entry name" value="HIS_KIN"/>
    <property type="match status" value="1"/>
</dbReference>
<dbReference type="EMBL" id="CABFWF030000010">
    <property type="protein sequence ID" value="CAD7034151.1"/>
    <property type="molecule type" value="Genomic_DNA"/>
</dbReference>
<dbReference type="Pfam" id="PF00989">
    <property type="entry name" value="PAS"/>
    <property type="match status" value="1"/>
</dbReference>
<dbReference type="CDD" id="cd00082">
    <property type="entry name" value="HisKA"/>
    <property type="match status" value="1"/>
</dbReference>
<feature type="domain" description="Histidine kinase" evidence="10">
    <location>
        <begin position="304"/>
        <end position="526"/>
    </location>
</feature>
<dbReference type="Pfam" id="PF13426">
    <property type="entry name" value="PAS_9"/>
    <property type="match status" value="1"/>
</dbReference>
<dbReference type="PROSITE" id="PS50112">
    <property type="entry name" value="PAS"/>
    <property type="match status" value="1"/>
</dbReference>
<dbReference type="PRINTS" id="PR00344">
    <property type="entry name" value="BCTRLSENSOR"/>
</dbReference>
<protein>
    <recommendedName>
        <fullName evidence="2">histidine kinase</fullName>
        <ecNumber evidence="2">2.7.13.3</ecNumber>
    </recommendedName>
</protein>
<comment type="caution">
    <text evidence="13">The sequence shown here is derived from an EMBL/GenBank/DDBJ whole genome shotgun (WGS) entry which is preliminary data.</text>
</comment>
<dbReference type="SUPFAM" id="SSF47384">
    <property type="entry name" value="Homodimeric domain of signal transducing histidine kinase"/>
    <property type="match status" value="1"/>
</dbReference>
<dbReference type="InterPro" id="IPR003594">
    <property type="entry name" value="HATPase_dom"/>
</dbReference>
<keyword evidence="4" id="KW-0808">Transferase</keyword>
<dbReference type="Pfam" id="PF00512">
    <property type="entry name" value="HisKA"/>
    <property type="match status" value="1"/>
</dbReference>
<comment type="catalytic activity">
    <reaction evidence="1">
        <text>ATP + protein L-histidine = ADP + protein N-phospho-L-histidine.</text>
        <dbReference type="EC" id="2.7.13.3"/>
    </reaction>
</comment>
<dbReference type="Pfam" id="PF02518">
    <property type="entry name" value="HATPase_c"/>
    <property type="match status" value="1"/>
</dbReference>
<evidence type="ECO:0000256" key="3">
    <source>
        <dbReference type="ARBA" id="ARBA00022553"/>
    </source>
</evidence>
<dbReference type="Proteomes" id="UP000606921">
    <property type="component" value="Unassembled WGS sequence"/>
</dbReference>
<dbReference type="SUPFAM" id="SSF55785">
    <property type="entry name" value="PYP-like sensor domain (PAS domain)"/>
    <property type="match status" value="2"/>
</dbReference>
<dbReference type="InterPro" id="IPR036097">
    <property type="entry name" value="HisK_dim/P_sf"/>
</dbReference>
<dbReference type="Gene3D" id="3.30.565.10">
    <property type="entry name" value="Histidine kinase-like ATPase, C-terminal domain"/>
    <property type="match status" value="1"/>
</dbReference>
<accession>A0ABM8PJZ2</accession>
<evidence type="ECO:0000256" key="4">
    <source>
        <dbReference type="ARBA" id="ARBA00022679"/>
    </source>
</evidence>
<dbReference type="InterPro" id="IPR005467">
    <property type="entry name" value="His_kinase_dom"/>
</dbReference>
<dbReference type="SMART" id="SM00091">
    <property type="entry name" value="PAS"/>
    <property type="match status" value="2"/>
</dbReference>
<dbReference type="GO" id="GO:0016301">
    <property type="term" value="F:kinase activity"/>
    <property type="evidence" value="ECO:0007669"/>
    <property type="project" value="UniProtKB-KW"/>
</dbReference>
<feature type="domain" description="PAS" evidence="12">
    <location>
        <begin position="164"/>
        <end position="234"/>
    </location>
</feature>
<dbReference type="CDD" id="cd16919">
    <property type="entry name" value="HATPase_CckA-like"/>
    <property type="match status" value="1"/>
</dbReference>
<dbReference type="CDD" id="cd18161">
    <property type="entry name" value="REC_hyHK_blue-like"/>
    <property type="match status" value="1"/>
</dbReference>
<proteinExistence type="predicted"/>
<dbReference type="EC" id="2.7.13.3" evidence="2"/>
<keyword evidence="8" id="KW-0902">Two-component regulatory system</keyword>
<dbReference type="PANTHER" id="PTHR43065:SF49">
    <property type="entry name" value="HISTIDINE KINASE"/>
    <property type="match status" value="1"/>
</dbReference>
<evidence type="ECO:0000256" key="6">
    <source>
        <dbReference type="ARBA" id="ARBA00022777"/>
    </source>
</evidence>
<evidence type="ECO:0000256" key="7">
    <source>
        <dbReference type="ARBA" id="ARBA00022840"/>
    </source>
</evidence>
<dbReference type="InterPro" id="IPR003661">
    <property type="entry name" value="HisK_dim/P_dom"/>
</dbReference>
<dbReference type="InterPro" id="IPR035965">
    <property type="entry name" value="PAS-like_dom_sf"/>
</dbReference>
<dbReference type="InterPro" id="IPR011006">
    <property type="entry name" value="CheY-like_superfamily"/>
</dbReference>
<keyword evidence="6 13" id="KW-0418">Kinase</keyword>
<evidence type="ECO:0000256" key="8">
    <source>
        <dbReference type="ARBA" id="ARBA00023012"/>
    </source>
</evidence>
<dbReference type="NCBIfam" id="TIGR00229">
    <property type="entry name" value="sensory_box"/>
    <property type="match status" value="2"/>
</dbReference>
<evidence type="ECO:0000313" key="13">
    <source>
        <dbReference type="EMBL" id="CAD7034151.1"/>
    </source>
</evidence>
<evidence type="ECO:0000256" key="1">
    <source>
        <dbReference type="ARBA" id="ARBA00000085"/>
    </source>
</evidence>
<dbReference type="PROSITE" id="PS50110">
    <property type="entry name" value="RESPONSE_REGULATORY"/>
    <property type="match status" value="1"/>
</dbReference>
<dbReference type="CDD" id="cd00130">
    <property type="entry name" value="PAS"/>
    <property type="match status" value="2"/>
</dbReference>
<evidence type="ECO:0000313" key="14">
    <source>
        <dbReference type="Proteomes" id="UP000606921"/>
    </source>
</evidence>
<reference evidence="13 14" key="1">
    <citation type="submission" date="2020-11" db="EMBL/GenBank/DDBJ databases">
        <authorList>
            <person name="Lassalle F."/>
        </authorList>
    </citation>
    <scope>NUCLEOTIDE SEQUENCE [LARGE SCALE GENOMIC DNA]</scope>
    <source>
        <strain evidence="13 14">JC140</strain>
    </source>
</reference>
<organism evidence="13 14">
    <name type="scientific">Pseudorhizobium endolithicum</name>
    <dbReference type="NCBI Taxonomy" id="1191678"/>
    <lineage>
        <taxon>Bacteria</taxon>
        <taxon>Pseudomonadati</taxon>
        <taxon>Pseudomonadota</taxon>
        <taxon>Alphaproteobacteria</taxon>
        <taxon>Hyphomicrobiales</taxon>
        <taxon>Rhizobiaceae</taxon>
        <taxon>Rhizobium/Agrobacterium group</taxon>
        <taxon>Pseudorhizobium</taxon>
    </lineage>
</organism>
<feature type="domain" description="Response regulatory" evidence="11">
    <location>
        <begin position="549"/>
        <end position="664"/>
    </location>
</feature>
<dbReference type="InterPro" id="IPR001789">
    <property type="entry name" value="Sig_transdc_resp-reg_receiver"/>
</dbReference>
<sequence>MNAKTGGVLRLLMESGSATSIGTGGTGMGEATALGEASREDLDAALRLLNHANAVVHRLDGTVLRWTTGCETLYGWTRQEALGQPLHRLLGTRFPLAREEICRQVLASGFWEGEVVHHRRSGETVFVATRWVALRVADEPEPVIIQTNNDVTSMKVAENNLAEREAHLRSILDTVPDSMIVIDEAGIISSFSAAAERLFGYSADEVRGRNVKILMPSPDRERHDGYLDRYVTTGERRIIGYGRVVTGQRKDGTQFPMELAVGETRVNGKRIFTGFVRDLTSRHKIEEELRQAQKMEAIGQLTGGLAHDFNNLLTVISGNLEMIESRLEDEKLLTMLHEAQGAAEDGAKLTGQLLAFGRKQPLNPKIVDVGQLISGFSELLRRTVGETIELRTVITGASNEALVDGSQLQNAILNLTLNARDAMPRGGRLSIEISRVKLDVDYAQMYPQVRTGDYVLVSVTDNGSGMSAEVKQRAFEPFFTTKGVGSGTGLGLSMVYGFAKQSGGHIQIYSEEGQGTSVRIFLPAVQYAADMPAAAPAVVKKALPGGSEKILAVEDDARVRRVTISRLTDLGYQVIEAENGTVALERLKEHPDIALLFTDVVMPGGMTGDELADIVRAERPEIKVLFTSGYAEPEIAGRELAASGSWLKKPYTAKELAIRLRELLD</sequence>
<keyword evidence="7" id="KW-0067">ATP-binding</keyword>
<dbReference type="Gene3D" id="3.30.450.20">
    <property type="entry name" value="PAS domain"/>
    <property type="match status" value="2"/>
</dbReference>
<dbReference type="InterPro" id="IPR000014">
    <property type="entry name" value="PAS"/>
</dbReference>
<keyword evidence="5" id="KW-0547">Nucleotide-binding</keyword>
<dbReference type="PANTHER" id="PTHR43065">
    <property type="entry name" value="SENSOR HISTIDINE KINASE"/>
    <property type="match status" value="1"/>
</dbReference>
<keyword evidence="3 9" id="KW-0597">Phosphoprotein</keyword>
<dbReference type="SMART" id="SM00448">
    <property type="entry name" value="REC"/>
    <property type="match status" value="1"/>
</dbReference>
<evidence type="ECO:0000256" key="9">
    <source>
        <dbReference type="PROSITE-ProRule" id="PRU00169"/>
    </source>
</evidence>
<name>A0ABM8PJZ2_9HYPH</name>
<dbReference type="SUPFAM" id="SSF55874">
    <property type="entry name" value="ATPase domain of HSP90 chaperone/DNA topoisomerase II/histidine kinase"/>
    <property type="match status" value="1"/>
</dbReference>
<gene>
    <name evidence="13" type="ORF">REJC140_03281</name>
</gene>
<evidence type="ECO:0000256" key="2">
    <source>
        <dbReference type="ARBA" id="ARBA00012438"/>
    </source>
</evidence>
<dbReference type="SMART" id="SM00388">
    <property type="entry name" value="HisKA"/>
    <property type="match status" value="1"/>
</dbReference>
<keyword evidence="14" id="KW-1185">Reference proteome</keyword>
<feature type="modified residue" description="4-aspartylphosphate" evidence="9">
    <location>
        <position position="599"/>
    </location>
</feature>
<dbReference type="InterPro" id="IPR004358">
    <property type="entry name" value="Sig_transdc_His_kin-like_C"/>
</dbReference>
<dbReference type="SMART" id="SM00387">
    <property type="entry name" value="HATPase_c"/>
    <property type="match status" value="1"/>
</dbReference>
<dbReference type="Gene3D" id="3.40.50.2300">
    <property type="match status" value="1"/>
</dbReference>
<dbReference type="InterPro" id="IPR036890">
    <property type="entry name" value="HATPase_C_sf"/>
</dbReference>
<evidence type="ECO:0000259" key="10">
    <source>
        <dbReference type="PROSITE" id="PS50109"/>
    </source>
</evidence>
<evidence type="ECO:0000259" key="12">
    <source>
        <dbReference type="PROSITE" id="PS50112"/>
    </source>
</evidence>
<dbReference type="Pfam" id="PF00072">
    <property type="entry name" value="Response_reg"/>
    <property type="match status" value="1"/>
</dbReference>
<evidence type="ECO:0000256" key="5">
    <source>
        <dbReference type="ARBA" id="ARBA00022741"/>
    </source>
</evidence>
<dbReference type="InterPro" id="IPR013767">
    <property type="entry name" value="PAS_fold"/>
</dbReference>